<dbReference type="SMART" id="SM00320">
    <property type="entry name" value="WD40"/>
    <property type="match status" value="8"/>
</dbReference>
<organism evidence="5 6">
    <name type="scientific">Lignipirellula cremea</name>
    <dbReference type="NCBI Taxonomy" id="2528010"/>
    <lineage>
        <taxon>Bacteria</taxon>
        <taxon>Pseudomonadati</taxon>
        <taxon>Planctomycetota</taxon>
        <taxon>Planctomycetia</taxon>
        <taxon>Pirellulales</taxon>
        <taxon>Pirellulaceae</taxon>
        <taxon>Lignipirellula</taxon>
    </lineage>
</organism>
<dbReference type="GO" id="GO:0004197">
    <property type="term" value="F:cysteine-type endopeptidase activity"/>
    <property type="evidence" value="ECO:0007669"/>
    <property type="project" value="InterPro"/>
</dbReference>
<evidence type="ECO:0000313" key="5">
    <source>
        <dbReference type="EMBL" id="QDU98920.1"/>
    </source>
</evidence>
<dbReference type="KEGG" id="lcre:Pla8534_68310"/>
<dbReference type="CDD" id="cd00200">
    <property type="entry name" value="WD40"/>
    <property type="match status" value="2"/>
</dbReference>
<gene>
    <name evidence="5" type="ORF">Pla8534_68310</name>
</gene>
<dbReference type="PANTHER" id="PTHR19879:SF9">
    <property type="entry name" value="TRANSCRIPTION INITIATION FACTOR TFIID SUBUNIT 5"/>
    <property type="match status" value="1"/>
</dbReference>
<dbReference type="SUPFAM" id="SSF50998">
    <property type="entry name" value="Quinoprotein alcohol dehydrogenase-like"/>
    <property type="match status" value="2"/>
</dbReference>
<feature type="domain" description="Peptidase C14 caspase" evidence="4">
    <location>
        <begin position="812"/>
        <end position="1061"/>
    </location>
</feature>
<dbReference type="InterPro" id="IPR001680">
    <property type="entry name" value="WD40_rpt"/>
</dbReference>
<dbReference type="InterPro" id="IPR015943">
    <property type="entry name" value="WD40/YVTN_repeat-like_dom_sf"/>
</dbReference>
<feature type="repeat" description="WD" evidence="3">
    <location>
        <begin position="587"/>
        <end position="628"/>
    </location>
</feature>
<proteinExistence type="predicted"/>
<dbReference type="Pfam" id="PF00656">
    <property type="entry name" value="Peptidase_C14"/>
    <property type="match status" value="1"/>
</dbReference>
<dbReference type="Proteomes" id="UP000317648">
    <property type="component" value="Chromosome"/>
</dbReference>
<dbReference type="EMBL" id="CP036433">
    <property type="protein sequence ID" value="QDU98920.1"/>
    <property type="molecule type" value="Genomic_DNA"/>
</dbReference>
<feature type="repeat" description="WD" evidence="3">
    <location>
        <begin position="67"/>
        <end position="108"/>
    </location>
</feature>
<reference evidence="5 6" key="1">
    <citation type="submission" date="2019-02" db="EMBL/GenBank/DDBJ databases">
        <title>Deep-cultivation of Planctomycetes and their phenomic and genomic characterization uncovers novel biology.</title>
        <authorList>
            <person name="Wiegand S."/>
            <person name="Jogler M."/>
            <person name="Boedeker C."/>
            <person name="Pinto D."/>
            <person name="Vollmers J."/>
            <person name="Rivas-Marin E."/>
            <person name="Kohn T."/>
            <person name="Peeters S.H."/>
            <person name="Heuer A."/>
            <person name="Rast P."/>
            <person name="Oberbeckmann S."/>
            <person name="Bunk B."/>
            <person name="Jeske O."/>
            <person name="Meyerdierks A."/>
            <person name="Storesund J.E."/>
            <person name="Kallscheuer N."/>
            <person name="Luecker S."/>
            <person name="Lage O.M."/>
            <person name="Pohl T."/>
            <person name="Merkel B.J."/>
            <person name="Hornburger P."/>
            <person name="Mueller R.-W."/>
            <person name="Bruemmer F."/>
            <person name="Labrenz M."/>
            <person name="Spormann A.M."/>
            <person name="Op den Camp H."/>
            <person name="Overmann J."/>
            <person name="Amann R."/>
            <person name="Jetten M.S.M."/>
            <person name="Mascher T."/>
            <person name="Medema M.H."/>
            <person name="Devos D.P."/>
            <person name="Kaster A.-K."/>
            <person name="Ovreas L."/>
            <person name="Rohde M."/>
            <person name="Galperin M.Y."/>
            <person name="Jogler C."/>
        </authorList>
    </citation>
    <scope>NUCLEOTIDE SEQUENCE [LARGE SCALE GENOMIC DNA]</scope>
    <source>
        <strain evidence="5 6">Pla85_3_4</strain>
    </source>
</reference>
<feature type="repeat" description="WD" evidence="3">
    <location>
        <begin position="26"/>
        <end position="66"/>
    </location>
</feature>
<evidence type="ECO:0000256" key="2">
    <source>
        <dbReference type="ARBA" id="ARBA00022737"/>
    </source>
</evidence>
<evidence type="ECO:0000259" key="4">
    <source>
        <dbReference type="Pfam" id="PF00656"/>
    </source>
</evidence>
<dbReference type="PANTHER" id="PTHR19879">
    <property type="entry name" value="TRANSCRIPTION INITIATION FACTOR TFIID"/>
    <property type="match status" value="1"/>
</dbReference>
<dbReference type="OrthoDB" id="500858at2"/>
<dbReference type="Pfam" id="PF00400">
    <property type="entry name" value="WD40"/>
    <property type="match status" value="5"/>
</dbReference>
<feature type="repeat" description="WD" evidence="3">
    <location>
        <begin position="410"/>
        <end position="451"/>
    </location>
</feature>
<dbReference type="PROSITE" id="PS50294">
    <property type="entry name" value="WD_REPEATS_REGION"/>
    <property type="match status" value="4"/>
</dbReference>
<protein>
    <submittedName>
        <fullName evidence="5">WD domain, G-beta repeat</fullName>
    </submittedName>
</protein>
<accession>A0A518E4B1</accession>
<keyword evidence="6" id="KW-1185">Reference proteome</keyword>
<dbReference type="Gene3D" id="2.130.10.10">
    <property type="entry name" value="YVTN repeat-like/Quinoprotein amine dehydrogenase"/>
    <property type="match status" value="4"/>
</dbReference>
<dbReference type="AlphaFoldDB" id="A0A518E4B1"/>
<dbReference type="InterPro" id="IPR011047">
    <property type="entry name" value="Quinoprotein_ADH-like_sf"/>
</dbReference>
<keyword evidence="2" id="KW-0677">Repeat</keyword>
<dbReference type="PROSITE" id="PS00678">
    <property type="entry name" value="WD_REPEATS_1"/>
    <property type="match status" value="1"/>
</dbReference>
<feature type="repeat" description="WD" evidence="3">
    <location>
        <begin position="204"/>
        <end position="245"/>
    </location>
</feature>
<evidence type="ECO:0000256" key="3">
    <source>
        <dbReference type="PROSITE-ProRule" id="PRU00221"/>
    </source>
</evidence>
<evidence type="ECO:0000313" key="6">
    <source>
        <dbReference type="Proteomes" id="UP000317648"/>
    </source>
</evidence>
<dbReference type="GO" id="GO:0006508">
    <property type="term" value="P:proteolysis"/>
    <property type="evidence" value="ECO:0007669"/>
    <property type="project" value="InterPro"/>
</dbReference>
<feature type="repeat" description="WD" evidence="3">
    <location>
        <begin position="246"/>
        <end position="287"/>
    </location>
</feature>
<name>A0A518E4B1_9BACT</name>
<dbReference type="PROSITE" id="PS50082">
    <property type="entry name" value="WD_REPEATS_2"/>
    <property type="match status" value="6"/>
</dbReference>
<dbReference type="InterPro" id="IPR019775">
    <property type="entry name" value="WD40_repeat_CS"/>
</dbReference>
<sequence>MVQVPTVNEPRPDGQSVSQQLWLVVQTGPALPITDVAFSPDGQFLVNAGDATPRVWKLESGEVVRELTGHRLPATVAAFSPDGKYVLTGGYDSFVRLWDWREGTLAQSFGPHLRVEGDSTSPGVQHIAMTGDGQIVMTTDLTEANRATIVLWNAKTSQELRRFGNARAITAAAMSADGKRVAFANERHEIEIWNAANGQSSGVLRGHSMPINALAFSPDHQQLASASDDRTGRLWEVDSAKESHLLPGHFERVTDVAYSADGSRVATSSADSTARLWDPASGRMLHKFSAAGPKLLAVAMSADGNQLIAGGDDLELHRFTLEGDPPAGRIRGKTTELTSAIIVADPPMLVAATPSEYCVWDLRAGRQSHRRALSGQRLFMAPGGRFAVTMDDTSKLQLHSVLSNDPPRTLPNPAGEVASVQFADEDRQVIVFARDGSVRVWNCDSLQLLHHWQRDEFQARDFRAQVLPSGQQLVSLGYQGGQIFSLADGKKLGELAAEKHTVDYLAATADTSLLVTRDHRHYVVWDGTTLLERLRFPANFAPADSALLFASHDSPVMFSPDHLLLAIGDAEDVRLIDVATGKLLRTITGHSEPVLSITFTQDGERLVTTSADQTCRIWNTATGERIASLASLRTGGWVIIDDVGRYDGSDNGNVEGIHWVVGDETISLPQLKQRYYEPQLLAKTLGYNREPRREVAAFSTPKLFPRFEVQPPTAEQAALKIKLENRGGGIGRVVIRINGKEITADARGENIRPDAAAADISVDLTHDPRLIPGEVNVVEVMTCNQEGYLASRDRRVIFRAPGRSEAPEPALWAIVAGASNYRGEAIDLRYAAKDAEDFAAALRLGAERLFGAGQVHLTLLSTAQSTPEHQPTRTNLLAALESAKASRPGDMLVLYLAGHGVNLGSQDGDFYYLTSDAEDAELADPALRSTTAVSSTELSELLRQIPALKQVMVLDTCASGRLVEKLTENRSVPSSQLRALERVKERTGMYVLAGCAADAVSYEASRFGQGLLTHSLLLGMRGAALREEEFVDVSSLFNFAADRVPEMARDIGGIQRPAIASPKGGGSFDIGRITPEDRAQIPLQSPLPLVLRANFQDEVEFADTLSLSPLLNNQLRAVSTRDSKPLVFIDAAQLPSAFRIFGRYDVDGDNVEVRVHLFQDKERVAQFSVKGTRNELETLAAEIVRQSQVQLNQAKQ</sequence>
<keyword evidence="1 3" id="KW-0853">WD repeat</keyword>
<dbReference type="InterPro" id="IPR011600">
    <property type="entry name" value="Pept_C14_caspase"/>
</dbReference>
<evidence type="ECO:0000256" key="1">
    <source>
        <dbReference type="ARBA" id="ARBA00022574"/>
    </source>
</evidence>
<dbReference type="Gene3D" id="3.40.50.1460">
    <property type="match status" value="1"/>
</dbReference>